<dbReference type="PANTHER" id="PTHR43708:SF8">
    <property type="entry name" value="OXIDOREDUCTASE"/>
    <property type="match status" value="1"/>
</dbReference>
<proteinExistence type="predicted"/>
<evidence type="ECO:0000259" key="2">
    <source>
        <dbReference type="Pfam" id="PF22725"/>
    </source>
</evidence>
<evidence type="ECO:0000313" key="3">
    <source>
        <dbReference type="EMBL" id="HIU48163.1"/>
    </source>
</evidence>
<dbReference type="GO" id="GO:0000166">
    <property type="term" value="F:nucleotide binding"/>
    <property type="evidence" value="ECO:0007669"/>
    <property type="project" value="InterPro"/>
</dbReference>
<feature type="domain" description="Gfo/Idh/MocA-like oxidoreductase N-terminal" evidence="1">
    <location>
        <begin position="4"/>
        <end position="118"/>
    </location>
</feature>
<reference evidence="3" key="2">
    <citation type="journal article" date="2021" name="PeerJ">
        <title>Extensive microbial diversity within the chicken gut microbiome revealed by metagenomics and culture.</title>
        <authorList>
            <person name="Gilroy R."/>
            <person name="Ravi A."/>
            <person name="Getino M."/>
            <person name="Pursley I."/>
            <person name="Horton D.L."/>
            <person name="Alikhan N.F."/>
            <person name="Baker D."/>
            <person name="Gharbi K."/>
            <person name="Hall N."/>
            <person name="Watson M."/>
            <person name="Adriaenssens E.M."/>
            <person name="Foster-Nyarko E."/>
            <person name="Jarju S."/>
            <person name="Secka A."/>
            <person name="Antonio M."/>
            <person name="Oren A."/>
            <person name="Chaudhuri R.R."/>
            <person name="La Ragione R."/>
            <person name="Hildebrand F."/>
            <person name="Pallen M.J."/>
        </authorList>
    </citation>
    <scope>NUCLEOTIDE SEQUENCE</scope>
    <source>
        <strain evidence="3">ChiSjej4B22-9803</strain>
    </source>
</reference>
<name>A0A9D1LU65_9FIRM</name>
<dbReference type="EMBL" id="DVND01000057">
    <property type="protein sequence ID" value="HIU48163.1"/>
    <property type="molecule type" value="Genomic_DNA"/>
</dbReference>
<dbReference type="PANTHER" id="PTHR43708">
    <property type="entry name" value="CONSERVED EXPRESSED OXIDOREDUCTASE (EUROFUNG)"/>
    <property type="match status" value="1"/>
</dbReference>
<dbReference type="Gene3D" id="3.30.360.10">
    <property type="entry name" value="Dihydrodipicolinate Reductase, domain 2"/>
    <property type="match status" value="1"/>
</dbReference>
<dbReference type="Pfam" id="PF22725">
    <property type="entry name" value="GFO_IDH_MocA_C3"/>
    <property type="match status" value="1"/>
</dbReference>
<comment type="caution">
    <text evidence="3">The sequence shown here is derived from an EMBL/GenBank/DDBJ whole genome shotgun (WGS) entry which is preliminary data.</text>
</comment>
<dbReference type="AlphaFoldDB" id="A0A9D1LU65"/>
<accession>A0A9D1LU65</accession>
<feature type="domain" description="GFO/IDH/MocA-like oxidoreductase" evidence="2">
    <location>
        <begin position="129"/>
        <end position="246"/>
    </location>
</feature>
<dbReference type="SUPFAM" id="SSF51735">
    <property type="entry name" value="NAD(P)-binding Rossmann-fold domains"/>
    <property type="match status" value="1"/>
</dbReference>
<dbReference type="InterPro" id="IPR051317">
    <property type="entry name" value="Gfo/Idh/MocA_oxidoreduct"/>
</dbReference>
<dbReference type="Pfam" id="PF01408">
    <property type="entry name" value="GFO_IDH_MocA"/>
    <property type="match status" value="1"/>
</dbReference>
<gene>
    <name evidence="3" type="ORF">IAB04_02235</name>
</gene>
<dbReference type="InterPro" id="IPR055170">
    <property type="entry name" value="GFO_IDH_MocA-like_dom"/>
</dbReference>
<dbReference type="InterPro" id="IPR000683">
    <property type="entry name" value="Gfo/Idh/MocA-like_OxRdtase_N"/>
</dbReference>
<reference evidence="3" key="1">
    <citation type="submission" date="2020-10" db="EMBL/GenBank/DDBJ databases">
        <authorList>
            <person name="Gilroy R."/>
        </authorList>
    </citation>
    <scope>NUCLEOTIDE SEQUENCE</scope>
    <source>
        <strain evidence="3">ChiSjej4B22-9803</strain>
    </source>
</reference>
<dbReference type="Gene3D" id="3.40.50.720">
    <property type="entry name" value="NAD(P)-binding Rossmann-like Domain"/>
    <property type="match status" value="1"/>
</dbReference>
<evidence type="ECO:0000313" key="4">
    <source>
        <dbReference type="Proteomes" id="UP000824111"/>
    </source>
</evidence>
<dbReference type="InterPro" id="IPR036291">
    <property type="entry name" value="NAD(P)-bd_dom_sf"/>
</dbReference>
<organism evidence="3 4">
    <name type="scientific">Candidatus Avimonoglobus intestinipullorum</name>
    <dbReference type="NCBI Taxonomy" id="2840699"/>
    <lineage>
        <taxon>Bacteria</taxon>
        <taxon>Bacillati</taxon>
        <taxon>Bacillota</taxon>
        <taxon>Clostridia</taxon>
        <taxon>Eubacteriales</taxon>
        <taxon>Candidatus Avimonoglobus</taxon>
    </lineage>
</organism>
<sequence>MIHKVGIIGFGGMARYHYNTLKKYGRAEVKGIFDLDPAVMEYAKEHNIGTYASKEALLGDPEIDLVLIATTNEAHKPLAIEALAAGKNVICEKPVTLNSAELIEIMDAAKKYGKVFTIDQNRRTNKDFVLMKRKVEEGLLGDVYVIESRVEGSRGMPKGWRTLKDLGGGMMLDWGVHLIDQLMYMYSDKKVVNVFCKMYKIQYPEVDDNFRMTFEFEGGPTAHIEVSTNNYITHPRWYVLGKDGTLQIGDWDCEGEIVRCIDKEDQWQEEIFYTKAGPTKTMAPRSEKSTETIAISEPMDVVDDLTVVYDQFIDAVEGKAELTIKPEQALRVMQVMEAAFESDAKAEAIHTNI</sequence>
<protein>
    <submittedName>
        <fullName evidence="3">Gfo/Idh/MocA family oxidoreductase</fullName>
    </submittedName>
</protein>
<dbReference type="SUPFAM" id="SSF55347">
    <property type="entry name" value="Glyceraldehyde-3-phosphate dehydrogenase-like, C-terminal domain"/>
    <property type="match status" value="1"/>
</dbReference>
<evidence type="ECO:0000259" key="1">
    <source>
        <dbReference type="Pfam" id="PF01408"/>
    </source>
</evidence>
<dbReference type="Proteomes" id="UP000824111">
    <property type="component" value="Unassembled WGS sequence"/>
</dbReference>